<evidence type="ECO:0000313" key="2">
    <source>
        <dbReference type="Proteomes" id="UP000198994"/>
    </source>
</evidence>
<reference evidence="2" key="1">
    <citation type="submission" date="2016-10" db="EMBL/GenBank/DDBJ databases">
        <authorList>
            <person name="Varghese N."/>
            <person name="Submissions S."/>
        </authorList>
    </citation>
    <scope>NUCLEOTIDE SEQUENCE [LARGE SCALE GENOMIC DNA]</scope>
    <source>
        <strain evidence="2">DSM 10146</strain>
    </source>
</reference>
<organism evidence="1 2">
    <name type="scientific">Salipiger thiooxidans</name>
    <dbReference type="NCBI Taxonomy" id="282683"/>
    <lineage>
        <taxon>Bacteria</taxon>
        <taxon>Pseudomonadati</taxon>
        <taxon>Pseudomonadota</taxon>
        <taxon>Alphaproteobacteria</taxon>
        <taxon>Rhodobacterales</taxon>
        <taxon>Roseobacteraceae</taxon>
        <taxon>Salipiger</taxon>
    </lineage>
</organism>
<dbReference type="OrthoDB" id="7691601at2"/>
<evidence type="ECO:0000313" key="1">
    <source>
        <dbReference type="EMBL" id="SDE46684.1"/>
    </source>
</evidence>
<dbReference type="EMBL" id="FNAV01000004">
    <property type="protein sequence ID" value="SDE46684.1"/>
    <property type="molecule type" value="Genomic_DNA"/>
</dbReference>
<protein>
    <recommendedName>
        <fullName evidence="3">DUF1833 domain-containing protein</fullName>
    </recommendedName>
</protein>
<accession>A0A1G7D4T9</accession>
<evidence type="ECO:0008006" key="3">
    <source>
        <dbReference type="Google" id="ProtNLM"/>
    </source>
</evidence>
<gene>
    <name evidence="1" type="ORF">SAMN04488105_10414</name>
</gene>
<dbReference type="RefSeq" id="WP_089956905.1">
    <property type="nucleotide sequence ID" value="NZ_FNAV01000004.1"/>
</dbReference>
<dbReference type="Proteomes" id="UP000198994">
    <property type="component" value="Unassembled WGS sequence"/>
</dbReference>
<sequence>MRRVSLNARRAFDAALSDQVEVALFRFEHSALAAPVLLSTDPTVRLGTDPLTYGTRSAWMGADPASEPYLFVLASAEIPGDQEDAPAAGGLVLENVTNDIATQLRAIATRATVHMAVVLAATPDVVEVEFRNLKLISAEGDASEVSLAISRQPIEEEYAPMDRMTRDRFPGLHR</sequence>
<proteinExistence type="predicted"/>
<dbReference type="STRING" id="282683.SAMN04488105_10414"/>
<dbReference type="AlphaFoldDB" id="A0A1G7D4T9"/>
<name>A0A1G7D4T9_9RHOB</name>
<keyword evidence="2" id="KW-1185">Reference proteome</keyword>